<organism evidence="2 3">
    <name type="scientific">Methylobacterium marchantiae</name>
    <dbReference type="NCBI Taxonomy" id="600331"/>
    <lineage>
        <taxon>Bacteria</taxon>
        <taxon>Pseudomonadati</taxon>
        <taxon>Pseudomonadota</taxon>
        <taxon>Alphaproteobacteria</taxon>
        <taxon>Hyphomicrobiales</taxon>
        <taxon>Methylobacteriaceae</taxon>
        <taxon>Methylobacterium</taxon>
    </lineage>
</organism>
<keyword evidence="1" id="KW-1133">Transmembrane helix</keyword>
<keyword evidence="1" id="KW-0812">Transmembrane</keyword>
<proteinExistence type="predicted"/>
<sequence>MCSPWGEAVWPARRSGDLRPMSDILFLAGGLAFFALSAGYAALCDRL</sequence>
<accession>A0ABW3X0S0</accession>
<comment type="caution">
    <text evidence="2">The sequence shown here is derived from an EMBL/GenBank/DDBJ whole genome shotgun (WGS) entry which is preliminary data.</text>
</comment>
<keyword evidence="1" id="KW-0472">Membrane</keyword>
<keyword evidence="3" id="KW-1185">Reference proteome</keyword>
<evidence type="ECO:0000313" key="2">
    <source>
        <dbReference type="EMBL" id="MFD1303096.1"/>
    </source>
</evidence>
<feature type="transmembrane region" description="Helical" evidence="1">
    <location>
        <begin position="24"/>
        <end position="43"/>
    </location>
</feature>
<gene>
    <name evidence="2" type="ORF">ACFQ4G_16100</name>
</gene>
<evidence type="ECO:0000256" key="1">
    <source>
        <dbReference type="SAM" id="Phobius"/>
    </source>
</evidence>
<evidence type="ECO:0000313" key="3">
    <source>
        <dbReference type="Proteomes" id="UP001597176"/>
    </source>
</evidence>
<protein>
    <submittedName>
        <fullName evidence="2">Uncharacterized protein</fullName>
    </submittedName>
</protein>
<reference evidence="3" key="1">
    <citation type="journal article" date="2019" name="Int. J. Syst. Evol. Microbiol.">
        <title>The Global Catalogue of Microorganisms (GCM) 10K type strain sequencing project: providing services to taxonomists for standard genome sequencing and annotation.</title>
        <authorList>
            <consortium name="The Broad Institute Genomics Platform"/>
            <consortium name="The Broad Institute Genome Sequencing Center for Infectious Disease"/>
            <person name="Wu L."/>
            <person name="Ma J."/>
        </authorList>
    </citation>
    <scope>NUCLEOTIDE SEQUENCE [LARGE SCALE GENOMIC DNA]</scope>
    <source>
        <strain evidence="3">CCUG 56108</strain>
    </source>
</reference>
<dbReference type="Proteomes" id="UP001597176">
    <property type="component" value="Unassembled WGS sequence"/>
</dbReference>
<dbReference type="EMBL" id="JBHTND010000023">
    <property type="protein sequence ID" value="MFD1303096.1"/>
    <property type="molecule type" value="Genomic_DNA"/>
</dbReference>
<dbReference type="RefSeq" id="WP_238207190.1">
    <property type="nucleotide sequence ID" value="NZ_JBHTND010000023.1"/>
</dbReference>
<name>A0ABW3X0S0_9HYPH</name>